<keyword evidence="2" id="KW-1185">Reference proteome</keyword>
<name>A0ABT8KZV5_9BACT</name>
<comment type="caution">
    <text evidence="1">The sequence shown here is derived from an EMBL/GenBank/DDBJ whole genome shotgun (WGS) entry which is preliminary data.</text>
</comment>
<reference evidence="1" key="1">
    <citation type="submission" date="2023-06" db="EMBL/GenBank/DDBJ databases">
        <title>Genomic of Parafulvivirga corallium.</title>
        <authorList>
            <person name="Wang G."/>
        </authorList>
    </citation>
    <scope>NUCLEOTIDE SEQUENCE</scope>
    <source>
        <strain evidence="1">BMA10</strain>
    </source>
</reference>
<gene>
    <name evidence="1" type="ORF">QQ008_27245</name>
</gene>
<dbReference type="EMBL" id="JAUJEA010000015">
    <property type="protein sequence ID" value="MDN5205113.1"/>
    <property type="molecule type" value="Genomic_DNA"/>
</dbReference>
<evidence type="ECO:0008006" key="3">
    <source>
        <dbReference type="Google" id="ProtNLM"/>
    </source>
</evidence>
<dbReference type="PROSITE" id="PS51257">
    <property type="entry name" value="PROKAR_LIPOPROTEIN"/>
    <property type="match status" value="1"/>
</dbReference>
<dbReference type="RefSeq" id="WP_346755135.1">
    <property type="nucleotide sequence ID" value="NZ_JAUJEA010000015.1"/>
</dbReference>
<accession>A0ABT8KZV5</accession>
<evidence type="ECO:0000313" key="2">
    <source>
        <dbReference type="Proteomes" id="UP001172082"/>
    </source>
</evidence>
<organism evidence="1 2">
    <name type="scientific">Splendidivirga corallicola</name>
    <dbReference type="NCBI Taxonomy" id="3051826"/>
    <lineage>
        <taxon>Bacteria</taxon>
        <taxon>Pseudomonadati</taxon>
        <taxon>Bacteroidota</taxon>
        <taxon>Cytophagia</taxon>
        <taxon>Cytophagales</taxon>
        <taxon>Splendidivirgaceae</taxon>
        <taxon>Splendidivirga</taxon>
    </lineage>
</organism>
<evidence type="ECO:0000313" key="1">
    <source>
        <dbReference type="EMBL" id="MDN5205113.1"/>
    </source>
</evidence>
<protein>
    <recommendedName>
        <fullName evidence="3">Auto-transporter adhesin head GIN domain-containing protein</fullName>
    </recommendedName>
</protein>
<proteinExistence type="predicted"/>
<sequence length="110" mass="12321">MKNIQLIDGNFKAVFSILLFVVFMSTACNKEEACEMNNTGMIEITQQSSRYTTSVPILIDGQLQYRSITNQTESIEVQAGIHQVLIGSSRTPIYQESVEVSSCQTKSIFF</sequence>
<dbReference type="Proteomes" id="UP001172082">
    <property type="component" value="Unassembled WGS sequence"/>
</dbReference>